<accession>A0A286G0K9</accession>
<evidence type="ECO:0008006" key="5">
    <source>
        <dbReference type="Google" id="ProtNLM"/>
    </source>
</evidence>
<name>A0A286G0K9_9PROT</name>
<feature type="region of interest" description="Disordered" evidence="1">
    <location>
        <begin position="1"/>
        <end position="24"/>
    </location>
</feature>
<dbReference type="InterPro" id="IPR007401">
    <property type="entry name" value="DUF454"/>
</dbReference>
<sequence length="157" mass="16593">MAHRTAPPGGHAHAAAPDAESDPAAPPASPVVRVLLLGLGWVCVGLGAVGAFLPVLPTTPFLLVAAWAFARSSRRLRAWLYGHPRFGTALRAWHEHGAIPRRAKVLSLVGMSLSFAWVLLQAEKAWLPVVVGLTLLAVAAFVLTRPEPPRTAANPAE</sequence>
<evidence type="ECO:0000313" key="4">
    <source>
        <dbReference type="Proteomes" id="UP000219621"/>
    </source>
</evidence>
<reference evidence="3 4" key="1">
    <citation type="submission" date="2017-09" db="EMBL/GenBank/DDBJ databases">
        <authorList>
            <person name="Ehlers B."/>
            <person name="Leendertz F.H."/>
        </authorList>
    </citation>
    <scope>NUCLEOTIDE SEQUENCE [LARGE SCALE GENOMIC DNA]</scope>
    <source>
        <strain evidence="3 4">USBA 140</strain>
    </source>
</reference>
<organism evidence="3 4">
    <name type="scientific">Caenispirillum bisanense</name>
    <dbReference type="NCBI Taxonomy" id="414052"/>
    <lineage>
        <taxon>Bacteria</taxon>
        <taxon>Pseudomonadati</taxon>
        <taxon>Pseudomonadota</taxon>
        <taxon>Alphaproteobacteria</taxon>
        <taxon>Rhodospirillales</taxon>
        <taxon>Novispirillaceae</taxon>
        <taxon>Caenispirillum</taxon>
    </lineage>
</organism>
<keyword evidence="2" id="KW-1133">Transmembrane helix</keyword>
<feature type="transmembrane region" description="Helical" evidence="2">
    <location>
        <begin position="126"/>
        <end position="144"/>
    </location>
</feature>
<dbReference type="Proteomes" id="UP000219621">
    <property type="component" value="Unassembled WGS sequence"/>
</dbReference>
<dbReference type="AlphaFoldDB" id="A0A286G0K9"/>
<dbReference type="PANTHER" id="PTHR35813">
    <property type="entry name" value="INNER MEMBRANE PROTEIN YBAN"/>
    <property type="match status" value="1"/>
</dbReference>
<feature type="transmembrane region" description="Helical" evidence="2">
    <location>
        <begin position="39"/>
        <end position="70"/>
    </location>
</feature>
<feature type="compositionally biased region" description="Low complexity" evidence="1">
    <location>
        <begin position="1"/>
        <end position="18"/>
    </location>
</feature>
<keyword evidence="2" id="KW-0472">Membrane</keyword>
<evidence type="ECO:0000313" key="3">
    <source>
        <dbReference type="EMBL" id="SOD89033.1"/>
    </source>
</evidence>
<dbReference type="OrthoDB" id="9816293at2"/>
<protein>
    <recommendedName>
        <fullName evidence="5">Inner membrane protein</fullName>
    </recommendedName>
</protein>
<dbReference type="EMBL" id="OCNJ01000001">
    <property type="protein sequence ID" value="SOD89033.1"/>
    <property type="molecule type" value="Genomic_DNA"/>
</dbReference>
<keyword evidence="4" id="KW-1185">Reference proteome</keyword>
<proteinExistence type="predicted"/>
<dbReference type="PANTHER" id="PTHR35813:SF1">
    <property type="entry name" value="INNER MEMBRANE PROTEIN YBAN"/>
    <property type="match status" value="1"/>
</dbReference>
<keyword evidence="2" id="KW-0812">Transmembrane</keyword>
<gene>
    <name evidence="3" type="ORF">SAMN05421508_10189</name>
</gene>
<dbReference type="Pfam" id="PF04304">
    <property type="entry name" value="DUF454"/>
    <property type="match status" value="1"/>
</dbReference>
<dbReference type="GO" id="GO:0005886">
    <property type="term" value="C:plasma membrane"/>
    <property type="evidence" value="ECO:0007669"/>
    <property type="project" value="TreeGrafter"/>
</dbReference>
<feature type="transmembrane region" description="Helical" evidence="2">
    <location>
        <begin position="103"/>
        <end position="120"/>
    </location>
</feature>
<evidence type="ECO:0000256" key="1">
    <source>
        <dbReference type="SAM" id="MobiDB-lite"/>
    </source>
</evidence>
<evidence type="ECO:0000256" key="2">
    <source>
        <dbReference type="SAM" id="Phobius"/>
    </source>
</evidence>
<dbReference type="RefSeq" id="WP_097277013.1">
    <property type="nucleotide sequence ID" value="NZ_OCNJ01000001.1"/>
</dbReference>